<dbReference type="HOGENOM" id="CLU_041575_4_0_1"/>
<dbReference type="Gene3D" id="3.40.1370.10">
    <property type="match status" value="1"/>
</dbReference>
<gene>
    <name evidence="5" type="ORF">Z517_01924</name>
</gene>
<evidence type="ECO:0000313" key="5">
    <source>
        <dbReference type="EMBL" id="KIW86526.1"/>
    </source>
</evidence>
<protein>
    <recommendedName>
        <fullName evidence="4">Large ribosomal subunit protein uL4m</fullName>
    </recommendedName>
</protein>
<dbReference type="GO" id="GO:0003735">
    <property type="term" value="F:structural constituent of ribosome"/>
    <property type="evidence" value="ECO:0007669"/>
    <property type="project" value="InterPro"/>
</dbReference>
<dbReference type="STRING" id="1442368.A0A0D2E8V5"/>
<dbReference type="InterPro" id="IPR013005">
    <property type="entry name" value="Ribosomal_uL4-like"/>
</dbReference>
<dbReference type="NCBIfam" id="TIGR03953">
    <property type="entry name" value="rplD_bact"/>
    <property type="match status" value="1"/>
</dbReference>
<evidence type="ECO:0000256" key="3">
    <source>
        <dbReference type="ARBA" id="ARBA00023274"/>
    </source>
</evidence>
<dbReference type="AlphaFoldDB" id="A0A0D2E8V5"/>
<accession>A0A0D2E8V5</accession>
<dbReference type="GO" id="GO:1990904">
    <property type="term" value="C:ribonucleoprotein complex"/>
    <property type="evidence" value="ECO:0007669"/>
    <property type="project" value="UniProtKB-KW"/>
</dbReference>
<keyword evidence="2" id="KW-0689">Ribosomal protein</keyword>
<evidence type="ECO:0000256" key="1">
    <source>
        <dbReference type="ARBA" id="ARBA00010528"/>
    </source>
</evidence>
<evidence type="ECO:0000256" key="2">
    <source>
        <dbReference type="ARBA" id="ARBA00022980"/>
    </source>
</evidence>
<dbReference type="VEuPathDB" id="FungiDB:Z517_01924"/>
<proteinExistence type="inferred from homology"/>
<comment type="similarity">
    <text evidence="1">Belongs to the universal ribosomal protein uL4 family.</text>
</comment>
<dbReference type="InterPro" id="IPR002136">
    <property type="entry name" value="Ribosomal_uL4"/>
</dbReference>
<dbReference type="EMBL" id="KN846969">
    <property type="protein sequence ID" value="KIW86526.1"/>
    <property type="molecule type" value="Genomic_DNA"/>
</dbReference>
<reference evidence="5 6" key="1">
    <citation type="submission" date="2015-01" db="EMBL/GenBank/DDBJ databases">
        <title>The Genome Sequence of Fonsecaea pedrosoi CBS 271.37.</title>
        <authorList>
            <consortium name="The Broad Institute Genomics Platform"/>
            <person name="Cuomo C."/>
            <person name="de Hoog S."/>
            <person name="Gorbushina A."/>
            <person name="Stielow B."/>
            <person name="Teixiera M."/>
            <person name="Abouelleil A."/>
            <person name="Chapman S.B."/>
            <person name="Priest M."/>
            <person name="Young S.K."/>
            <person name="Wortman J."/>
            <person name="Nusbaum C."/>
            <person name="Birren B."/>
        </authorList>
    </citation>
    <scope>NUCLEOTIDE SEQUENCE [LARGE SCALE GENOMIC DNA]</scope>
    <source>
        <strain evidence="5 6">CBS 271.37</strain>
    </source>
</reference>
<name>A0A0D2E8V5_9EURO</name>
<sequence>MQHTSASRSLLGLARRFNQLNVADPLTQCLAPRLGCRTIASQTQPPVSTLTTDSVTSRDSFHLGNLSIVTSPTPGLSTSPSSAELHALDHPVLATLYSWPHIEPARYALYGSRYLDAPLRRDLLHRAVIYEADATRQGTASTKWRFEVHGSNRKLYQQKGTGRARVRDKKSPIRRGGGVAFGPKPRDFSSELQKKVYHQAFRIALSYRFRRNELIILNDKINLPTGNGARFLNNIFEANCWGQGYGRSLLVTSTPESSGARIFEEMETIGEHGDLKDIEDVDVKDLLTSGRVVIERSALLSLLCKEQTFKENGTVFTYEKALKDVKLANKLQVPEKVVQYL</sequence>
<evidence type="ECO:0000313" key="6">
    <source>
        <dbReference type="Proteomes" id="UP000053029"/>
    </source>
</evidence>
<dbReference type="Pfam" id="PF00573">
    <property type="entry name" value="Ribosomal_L4"/>
    <property type="match status" value="1"/>
</dbReference>
<organism evidence="5 6">
    <name type="scientific">Fonsecaea pedrosoi CBS 271.37</name>
    <dbReference type="NCBI Taxonomy" id="1442368"/>
    <lineage>
        <taxon>Eukaryota</taxon>
        <taxon>Fungi</taxon>
        <taxon>Dikarya</taxon>
        <taxon>Ascomycota</taxon>
        <taxon>Pezizomycotina</taxon>
        <taxon>Eurotiomycetes</taxon>
        <taxon>Chaetothyriomycetidae</taxon>
        <taxon>Chaetothyriales</taxon>
        <taxon>Herpotrichiellaceae</taxon>
        <taxon>Fonsecaea</taxon>
    </lineage>
</organism>
<dbReference type="OrthoDB" id="275876at2759"/>
<dbReference type="GeneID" id="25301414"/>
<keyword evidence="3" id="KW-0687">Ribonucleoprotein</keyword>
<keyword evidence="6" id="KW-1185">Reference proteome</keyword>
<dbReference type="PANTHER" id="PTHR10746:SF6">
    <property type="entry name" value="LARGE RIBOSOMAL SUBUNIT PROTEIN UL4M"/>
    <property type="match status" value="1"/>
</dbReference>
<dbReference type="SUPFAM" id="SSF52166">
    <property type="entry name" value="Ribosomal protein L4"/>
    <property type="match status" value="1"/>
</dbReference>
<dbReference type="RefSeq" id="XP_013290334.1">
    <property type="nucleotide sequence ID" value="XM_013434880.1"/>
</dbReference>
<dbReference type="InterPro" id="IPR023574">
    <property type="entry name" value="Ribosomal_uL4_dom_sf"/>
</dbReference>
<evidence type="ECO:0000256" key="4">
    <source>
        <dbReference type="ARBA" id="ARBA00040565"/>
    </source>
</evidence>
<dbReference type="GO" id="GO:0005840">
    <property type="term" value="C:ribosome"/>
    <property type="evidence" value="ECO:0007669"/>
    <property type="project" value="UniProtKB-KW"/>
</dbReference>
<dbReference type="PANTHER" id="PTHR10746">
    <property type="entry name" value="50S RIBOSOMAL PROTEIN L4"/>
    <property type="match status" value="1"/>
</dbReference>
<dbReference type="Proteomes" id="UP000053029">
    <property type="component" value="Unassembled WGS sequence"/>
</dbReference>
<dbReference type="GO" id="GO:0006412">
    <property type="term" value="P:translation"/>
    <property type="evidence" value="ECO:0007669"/>
    <property type="project" value="InterPro"/>
</dbReference>